<feature type="compositionally biased region" description="Pro residues" evidence="2">
    <location>
        <begin position="18"/>
        <end position="32"/>
    </location>
</feature>
<evidence type="ECO:0000256" key="1">
    <source>
        <dbReference type="ARBA" id="ARBA00023054"/>
    </source>
</evidence>
<dbReference type="PANTHER" id="PTHR31342:SF16">
    <property type="entry name" value="TALIN_MIDDLE DOMAIN-CONTAINING PROTEIN"/>
    <property type="match status" value="1"/>
</dbReference>
<protein>
    <submittedName>
        <fullName evidence="3">Uncharacterized protein</fullName>
    </submittedName>
</protein>
<dbReference type="EMBL" id="QGNW01000041">
    <property type="protein sequence ID" value="RVX08541.1"/>
    <property type="molecule type" value="Genomic_DNA"/>
</dbReference>
<feature type="compositionally biased region" description="Pro residues" evidence="2">
    <location>
        <begin position="71"/>
        <end position="92"/>
    </location>
</feature>
<dbReference type="Proteomes" id="UP000288805">
    <property type="component" value="Unassembled WGS sequence"/>
</dbReference>
<sequence>MAASSLASSPILASNIAVPPPPPPPPPPPLPMMPSKGSVPAPPPTKPLKNGAAPPPPPPPPLPMMPLKGSVPPPPPPKNGAAPPPPPPPLPMMPLKGSVPAPPPPVPLKNGAAPPLPPPLFGAAKNLGPKRPTTRLKRSAQMGNLYRVLKKKMEGTNQEGPIPEGRSSQARRGLTGNSNGGKQGMADTIAEITKKSSYFQQIEKDVKKHAKSIMEVKGAITNFQTKDMTELLKFHKYVESHLEDLIDEGQVQVLARFEGFPTKKLETLRTAAALYLKLDAIVTNLKIWKVAPLGQLLDRIEHYFNKIKGEVEAFERTKDEEAKKFQTHSINFDLNIIIRIKESMVDVSSSCMELALQERRQMKAVENKETPGSKTERPTKDCTTKLLWKSFHFAFRVYTFAGGQDDRAEQLTRELALQIESNLQHQ</sequence>
<comment type="caution">
    <text evidence="3">The sequence shown here is derived from an EMBL/GenBank/DDBJ whole genome shotgun (WGS) entry which is preliminary data.</text>
</comment>
<organism evidence="3 4">
    <name type="scientific">Vitis vinifera</name>
    <name type="common">Grape</name>
    <dbReference type="NCBI Taxonomy" id="29760"/>
    <lineage>
        <taxon>Eukaryota</taxon>
        <taxon>Viridiplantae</taxon>
        <taxon>Streptophyta</taxon>
        <taxon>Embryophyta</taxon>
        <taxon>Tracheophyta</taxon>
        <taxon>Spermatophyta</taxon>
        <taxon>Magnoliopsida</taxon>
        <taxon>eudicotyledons</taxon>
        <taxon>Gunneridae</taxon>
        <taxon>Pentapetalae</taxon>
        <taxon>rosids</taxon>
        <taxon>Vitales</taxon>
        <taxon>Vitaceae</taxon>
        <taxon>Viteae</taxon>
        <taxon>Vitis</taxon>
    </lineage>
</organism>
<feature type="compositionally biased region" description="Low complexity" evidence="2">
    <location>
        <begin position="1"/>
        <end position="17"/>
    </location>
</feature>
<accession>A0A438JHW4</accession>
<dbReference type="AlphaFoldDB" id="A0A438JHW4"/>
<dbReference type="PANTHER" id="PTHR31342">
    <property type="entry name" value="PROTEIN CHUP1, CHLOROPLASTIC"/>
    <property type="match status" value="1"/>
</dbReference>
<feature type="compositionally biased region" description="Pro residues" evidence="2">
    <location>
        <begin position="53"/>
        <end position="64"/>
    </location>
</feature>
<feature type="region of interest" description="Disordered" evidence="2">
    <location>
        <begin position="152"/>
        <end position="184"/>
    </location>
</feature>
<gene>
    <name evidence="3" type="primary">VvCHDp000582_3</name>
    <name evidence="3" type="ORF">CK203_014178</name>
</gene>
<evidence type="ECO:0000313" key="4">
    <source>
        <dbReference type="Proteomes" id="UP000288805"/>
    </source>
</evidence>
<dbReference type="InterPro" id="IPR040265">
    <property type="entry name" value="CHUP1/IPGA1-like"/>
</dbReference>
<proteinExistence type="predicted"/>
<evidence type="ECO:0000256" key="2">
    <source>
        <dbReference type="SAM" id="MobiDB-lite"/>
    </source>
</evidence>
<feature type="region of interest" description="Disordered" evidence="2">
    <location>
        <begin position="1"/>
        <end position="111"/>
    </location>
</feature>
<reference evidence="3 4" key="1">
    <citation type="journal article" date="2018" name="PLoS Genet.">
        <title>Population sequencing reveals clonal diversity and ancestral inbreeding in the grapevine cultivar Chardonnay.</title>
        <authorList>
            <person name="Roach M.J."/>
            <person name="Johnson D.L."/>
            <person name="Bohlmann J."/>
            <person name="van Vuuren H.J."/>
            <person name="Jones S.J."/>
            <person name="Pretorius I.S."/>
            <person name="Schmidt S.A."/>
            <person name="Borneman A.R."/>
        </authorList>
    </citation>
    <scope>NUCLEOTIDE SEQUENCE [LARGE SCALE GENOMIC DNA]</scope>
    <source>
        <strain evidence="4">cv. Chardonnay</strain>
        <tissue evidence="3">Leaf</tissue>
    </source>
</reference>
<evidence type="ECO:0000313" key="3">
    <source>
        <dbReference type="EMBL" id="RVX08541.1"/>
    </source>
</evidence>
<name>A0A438JHW4_VITVI</name>
<keyword evidence="1" id="KW-0175">Coiled coil</keyword>